<feature type="domain" description="6-phosphogluconate dehydrogenase NADP-binding" evidence="3">
    <location>
        <begin position="3"/>
        <end position="162"/>
    </location>
</feature>
<dbReference type="InterPro" id="IPR015815">
    <property type="entry name" value="HIBADH-related"/>
</dbReference>
<evidence type="ECO:0000259" key="3">
    <source>
        <dbReference type="Pfam" id="PF03446"/>
    </source>
</evidence>
<dbReference type="PANTHER" id="PTHR43580">
    <property type="entry name" value="OXIDOREDUCTASE GLYR1-RELATED"/>
    <property type="match status" value="1"/>
</dbReference>
<dbReference type="GO" id="GO:0050661">
    <property type="term" value="F:NADP binding"/>
    <property type="evidence" value="ECO:0007669"/>
    <property type="project" value="InterPro"/>
</dbReference>
<gene>
    <name evidence="5" type="ORF">B9J98_04270</name>
</gene>
<dbReference type="Gene3D" id="1.10.1040.10">
    <property type="entry name" value="N-(1-d-carboxylethyl)-l-norvaline Dehydrogenase, domain 2"/>
    <property type="match status" value="1"/>
</dbReference>
<protein>
    <recommendedName>
        <fullName evidence="7">2-hydroxy-3-oxopropionate reductase</fullName>
    </recommendedName>
</protein>
<proteinExistence type="predicted"/>
<dbReference type="Pfam" id="PF03446">
    <property type="entry name" value="NAD_binding_2"/>
    <property type="match status" value="1"/>
</dbReference>
<dbReference type="Gene3D" id="3.40.50.720">
    <property type="entry name" value="NAD(P)-binding Rossmann-like Domain"/>
    <property type="match status" value="1"/>
</dbReference>
<dbReference type="InterPro" id="IPR051265">
    <property type="entry name" value="HIBADH-related_NP60_sf"/>
</dbReference>
<dbReference type="GO" id="GO:0016491">
    <property type="term" value="F:oxidoreductase activity"/>
    <property type="evidence" value="ECO:0007669"/>
    <property type="project" value="UniProtKB-KW"/>
</dbReference>
<keyword evidence="2" id="KW-0520">NAD</keyword>
<dbReference type="InterPro" id="IPR013328">
    <property type="entry name" value="6PGD_dom2"/>
</dbReference>
<comment type="caution">
    <text evidence="5">The sequence shown here is derived from an EMBL/GenBank/DDBJ whole genome shotgun (WGS) entry which is preliminary data.</text>
</comment>
<dbReference type="SUPFAM" id="SSF51735">
    <property type="entry name" value="NAD(P)-binding Rossmann-fold domains"/>
    <property type="match status" value="1"/>
</dbReference>
<evidence type="ECO:0000313" key="5">
    <source>
        <dbReference type="EMBL" id="PUA32075.1"/>
    </source>
</evidence>
<dbReference type="SUPFAM" id="SSF48179">
    <property type="entry name" value="6-phosphogluconate dehydrogenase C-terminal domain-like"/>
    <property type="match status" value="1"/>
</dbReference>
<dbReference type="InterPro" id="IPR006115">
    <property type="entry name" value="6PGDH_NADP-bd"/>
</dbReference>
<dbReference type="GO" id="GO:0051287">
    <property type="term" value="F:NAD binding"/>
    <property type="evidence" value="ECO:0007669"/>
    <property type="project" value="InterPro"/>
</dbReference>
<dbReference type="Pfam" id="PF14833">
    <property type="entry name" value="NAD_binding_11"/>
    <property type="match status" value="1"/>
</dbReference>
<evidence type="ECO:0008006" key="7">
    <source>
        <dbReference type="Google" id="ProtNLM"/>
    </source>
</evidence>
<evidence type="ECO:0000313" key="6">
    <source>
        <dbReference type="Proteomes" id="UP000244066"/>
    </source>
</evidence>
<dbReference type="PANTHER" id="PTHR43580:SF2">
    <property type="entry name" value="CYTOKINE-LIKE NUCLEAR FACTOR N-PAC"/>
    <property type="match status" value="1"/>
</dbReference>
<reference evidence="5 6" key="1">
    <citation type="submission" date="2017-04" db="EMBL/GenBank/DDBJ databases">
        <title>Draft Aigarchaeota genome from a New Zealand hot spring.</title>
        <authorList>
            <person name="Reysenbach A.-L."/>
            <person name="Donaho J.A."/>
            <person name="Gerhart J."/>
            <person name="Kelley J.F."/>
            <person name="Kouba K."/>
            <person name="Podar M."/>
            <person name="Stott M."/>
        </authorList>
    </citation>
    <scope>NUCLEOTIDE SEQUENCE [LARGE SCALE GENOMIC DNA]</scope>
    <source>
        <strain evidence="5">NZ13_MG1</strain>
    </source>
</reference>
<feature type="domain" description="3-hydroxyisobutyrate dehydrogenase-like NAD-binding" evidence="4">
    <location>
        <begin position="165"/>
        <end position="283"/>
    </location>
</feature>
<evidence type="ECO:0000256" key="2">
    <source>
        <dbReference type="ARBA" id="ARBA00023027"/>
    </source>
</evidence>
<dbReference type="EMBL" id="NDWU01000009">
    <property type="protein sequence ID" value="PUA32075.1"/>
    <property type="molecule type" value="Genomic_DNA"/>
</dbReference>
<dbReference type="InterPro" id="IPR036291">
    <property type="entry name" value="NAD(P)-bd_dom_sf"/>
</dbReference>
<evidence type="ECO:0000256" key="1">
    <source>
        <dbReference type="ARBA" id="ARBA00023002"/>
    </source>
</evidence>
<keyword evidence="1" id="KW-0560">Oxidoreductase</keyword>
<dbReference type="InterPro" id="IPR008927">
    <property type="entry name" value="6-PGluconate_DH-like_C_sf"/>
</dbReference>
<sequence length="291" mass="31239">MRKVGIVGTGLMGSAIAKRLIGMGYEVLAFNRTRSKLERLASIGVKVAETPRQVAEGSDVVLTVLRDAAALESVIFGKDGMVNSARKDAVVANVSTISPSEAVRISSRLWDEGIVMLDTPVMGGPQLAEQGSLVVLVSGSKEHYERVREVLEAIASKIFYVGEQGKANALKLALNLQVALTAIAVSEGILLSRASGLDPGIFVEVLNSTDYRTGLSERKGPRMVKGIFEKTFALEMMLKDLGLINETAKELSVSLPFASLAEQVYRAAAKQYGDLDYTAILTFLEKFNAVA</sequence>
<name>A0A2R7Y3F0_9ARCH</name>
<dbReference type="InterPro" id="IPR029154">
    <property type="entry name" value="HIBADH-like_NADP-bd"/>
</dbReference>
<dbReference type="Proteomes" id="UP000244066">
    <property type="component" value="Unassembled WGS sequence"/>
</dbReference>
<dbReference type="AlphaFoldDB" id="A0A2R7Y3F0"/>
<accession>A0A2R7Y3F0</accession>
<organism evidence="5 6">
    <name type="scientific">Candidatus Terraquivivens tikiterensis</name>
    <dbReference type="NCBI Taxonomy" id="1980982"/>
    <lineage>
        <taxon>Archaea</taxon>
        <taxon>Nitrososphaerota</taxon>
        <taxon>Candidatus Wolframiiraptoraceae</taxon>
        <taxon>Candidatus Terraquivivens</taxon>
    </lineage>
</organism>
<evidence type="ECO:0000259" key="4">
    <source>
        <dbReference type="Pfam" id="PF14833"/>
    </source>
</evidence>
<dbReference type="PIRSF" id="PIRSF000103">
    <property type="entry name" value="HIBADH"/>
    <property type="match status" value="1"/>
</dbReference>